<organism evidence="3 4">
    <name type="scientific">Pedobacter alpinus</name>
    <dbReference type="NCBI Taxonomy" id="1590643"/>
    <lineage>
        <taxon>Bacteria</taxon>
        <taxon>Pseudomonadati</taxon>
        <taxon>Bacteroidota</taxon>
        <taxon>Sphingobacteriia</taxon>
        <taxon>Sphingobacteriales</taxon>
        <taxon>Sphingobacteriaceae</taxon>
        <taxon>Pedobacter</taxon>
    </lineage>
</organism>
<dbReference type="Pfam" id="PF17761">
    <property type="entry name" value="DUF1016_N"/>
    <property type="match status" value="1"/>
</dbReference>
<comment type="caution">
    <text evidence="3">The sequence shown here is derived from an EMBL/GenBank/DDBJ whole genome shotgun (WGS) entry which is preliminary data.</text>
</comment>
<protein>
    <submittedName>
        <fullName evidence="3">YhcG family protein</fullName>
    </submittedName>
</protein>
<dbReference type="InterPro" id="IPR009362">
    <property type="entry name" value="YhcG_C"/>
</dbReference>
<evidence type="ECO:0000259" key="1">
    <source>
        <dbReference type="Pfam" id="PF06250"/>
    </source>
</evidence>
<dbReference type="EMBL" id="JBHULV010000015">
    <property type="protein sequence ID" value="MFD2731132.1"/>
    <property type="molecule type" value="Genomic_DNA"/>
</dbReference>
<accession>A0ABW5TQ58</accession>
<dbReference type="Pfam" id="PF06250">
    <property type="entry name" value="YhcG_C"/>
    <property type="match status" value="1"/>
</dbReference>
<dbReference type="Gene3D" id="3.40.1350.10">
    <property type="match status" value="1"/>
</dbReference>
<name>A0ABW5TQ58_9SPHI</name>
<keyword evidence="4" id="KW-1185">Reference proteome</keyword>
<evidence type="ECO:0000313" key="4">
    <source>
        <dbReference type="Proteomes" id="UP001597546"/>
    </source>
</evidence>
<feature type="domain" description="YhcG N-terminal" evidence="2">
    <location>
        <begin position="15"/>
        <end position="194"/>
    </location>
</feature>
<reference evidence="4" key="1">
    <citation type="journal article" date="2019" name="Int. J. Syst. Evol. Microbiol.">
        <title>The Global Catalogue of Microorganisms (GCM) 10K type strain sequencing project: providing services to taxonomists for standard genome sequencing and annotation.</title>
        <authorList>
            <consortium name="The Broad Institute Genomics Platform"/>
            <consortium name="The Broad Institute Genome Sequencing Center for Infectious Disease"/>
            <person name="Wu L."/>
            <person name="Ma J."/>
        </authorList>
    </citation>
    <scope>NUCLEOTIDE SEQUENCE [LARGE SCALE GENOMIC DNA]</scope>
    <source>
        <strain evidence="4">KCTC 42456</strain>
    </source>
</reference>
<evidence type="ECO:0000313" key="3">
    <source>
        <dbReference type="EMBL" id="MFD2731132.1"/>
    </source>
</evidence>
<dbReference type="InterPro" id="IPR041527">
    <property type="entry name" value="YhcG_N"/>
</dbReference>
<evidence type="ECO:0000259" key="2">
    <source>
        <dbReference type="Pfam" id="PF17761"/>
    </source>
</evidence>
<proteinExistence type="predicted"/>
<gene>
    <name evidence="3" type="ORF">ACFSSE_05390</name>
</gene>
<dbReference type="InterPro" id="IPR011856">
    <property type="entry name" value="tRNA_endonuc-like_dom_sf"/>
</dbReference>
<dbReference type="InterPro" id="IPR053148">
    <property type="entry name" value="PD-DEXK-like_domain"/>
</dbReference>
<feature type="domain" description="YhcG PDDEXK nuclease" evidence="1">
    <location>
        <begin position="215"/>
        <end position="361"/>
    </location>
</feature>
<dbReference type="Proteomes" id="UP001597546">
    <property type="component" value="Unassembled WGS sequence"/>
</dbReference>
<dbReference type="PANTHER" id="PTHR30547:SF5">
    <property type="entry name" value="NUCLEASE YHCG-RELATED"/>
    <property type="match status" value="1"/>
</dbReference>
<dbReference type="RefSeq" id="WP_379047373.1">
    <property type="nucleotide sequence ID" value="NZ_JBHSKW010000066.1"/>
</dbReference>
<sequence>MEPQNQSGYLEFEPILHLIQEAKRRVYAKINAELVLLYFNVGKIVSEKIESANWGEDTVNQLAKFILSYYPELSGFNRRGLYRMRQFYETYGVNSECFLLWVSISNSKVSPAATLLENSDFKEDIKVSPTATQLEKHDLFLKNLLLKISWTNHLEIFSSNKKAEEILFYTLMSEKESWSKEQLRRQIKTATFERTMLSKQQNLKNTNSIAQITNNLFKDPYIFEFLNLPENHNEKDFEKAIIQNLQKFILEVGKGFTYMGNQYRLQIGNKDYYTDLLFYHRDLECLILFELKIEDFAPEFLGKLNFYLEALDRDVRRPHEKPSIGILLCKGKDTEVVEYSLARNMSPAIIADYETKLIDKKVLVEKINQLTELFESKI</sequence>
<dbReference type="PANTHER" id="PTHR30547">
    <property type="entry name" value="UNCHARACTERIZED PROTEIN YHCG-RELATED"/>
    <property type="match status" value="1"/>
</dbReference>